<reference evidence="2 3" key="1">
    <citation type="submission" date="2017-05" db="EMBL/GenBank/DDBJ databases">
        <authorList>
            <person name="Varghese N."/>
            <person name="Submissions S."/>
        </authorList>
    </citation>
    <scope>NUCLEOTIDE SEQUENCE [LARGE SCALE GENOMIC DNA]</scope>
    <source>
        <strain evidence="2 3">SM16</strain>
    </source>
</reference>
<keyword evidence="1" id="KW-1133">Transmembrane helix</keyword>
<protein>
    <submittedName>
        <fullName evidence="2">Uncharacterized protein</fullName>
    </submittedName>
</protein>
<organism evidence="2 3">
    <name type="scientific">Novosphingobium panipatense</name>
    <dbReference type="NCBI Taxonomy" id="428991"/>
    <lineage>
        <taxon>Bacteria</taxon>
        <taxon>Pseudomonadati</taxon>
        <taxon>Pseudomonadota</taxon>
        <taxon>Alphaproteobacteria</taxon>
        <taxon>Sphingomonadales</taxon>
        <taxon>Sphingomonadaceae</taxon>
        <taxon>Novosphingobium</taxon>
    </lineage>
</organism>
<gene>
    <name evidence="2" type="ORF">SAMN06296065_106212</name>
</gene>
<sequence length="97" mass="10462">MSKPLSSRDWFGKSAAGLILGFTLALGAAGAFQRLAGVGDTFFSTKGQFAMWLMSPVWALTLSFCFLFRSTTRAWSWLAGANLLVWGLVLLLGGLRA</sequence>
<dbReference type="Proteomes" id="UP001157910">
    <property type="component" value="Unassembled WGS sequence"/>
</dbReference>
<evidence type="ECO:0000256" key="1">
    <source>
        <dbReference type="SAM" id="Phobius"/>
    </source>
</evidence>
<name>A0ABY1QMM5_9SPHN</name>
<evidence type="ECO:0000313" key="2">
    <source>
        <dbReference type="EMBL" id="SMP72387.1"/>
    </source>
</evidence>
<feature type="transmembrane region" description="Helical" evidence="1">
    <location>
        <begin position="75"/>
        <end position="95"/>
    </location>
</feature>
<keyword evidence="1" id="KW-0812">Transmembrane</keyword>
<feature type="transmembrane region" description="Helical" evidence="1">
    <location>
        <begin position="49"/>
        <end position="68"/>
    </location>
</feature>
<keyword evidence="3" id="KW-1185">Reference proteome</keyword>
<keyword evidence="1" id="KW-0472">Membrane</keyword>
<evidence type="ECO:0000313" key="3">
    <source>
        <dbReference type="Proteomes" id="UP001157910"/>
    </source>
</evidence>
<proteinExistence type="predicted"/>
<comment type="caution">
    <text evidence="2">The sequence shown here is derived from an EMBL/GenBank/DDBJ whole genome shotgun (WGS) entry which is preliminary data.</text>
</comment>
<accession>A0ABY1QMM5</accession>
<dbReference type="RefSeq" id="WP_283406411.1">
    <property type="nucleotide sequence ID" value="NZ_FXUI01000006.1"/>
</dbReference>
<dbReference type="EMBL" id="FXUI01000006">
    <property type="protein sequence ID" value="SMP72387.1"/>
    <property type="molecule type" value="Genomic_DNA"/>
</dbReference>